<dbReference type="AlphaFoldDB" id="A0A2R6NWR0"/>
<accession>A0A2R6NWR0</accession>
<name>A0A2R6NWR0_9APHY</name>
<reference evidence="1 2" key="1">
    <citation type="submission" date="2018-02" db="EMBL/GenBank/DDBJ databases">
        <title>Genome sequence of the basidiomycete white-rot fungus Phlebia centrifuga.</title>
        <authorList>
            <person name="Granchi Z."/>
            <person name="Peng M."/>
            <person name="de Vries R.P."/>
            <person name="Hilden K."/>
            <person name="Makela M.R."/>
            <person name="Grigoriev I."/>
            <person name="Riley R."/>
        </authorList>
    </citation>
    <scope>NUCLEOTIDE SEQUENCE [LARGE SCALE GENOMIC DNA]</scope>
    <source>
        <strain evidence="1 2">FBCC195</strain>
    </source>
</reference>
<gene>
    <name evidence="1" type="ORF">PHLCEN_2v7451</name>
</gene>
<evidence type="ECO:0000313" key="1">
    <source>
        <dbReference type="EMBL" id="PSR78329.1"/>
    </source>
</evidence>
<keyword evidence="2" id="KW-1185">Reference proteome</keyword>
<evidence type="ECO:0000313" key="2">
    <source>
        <dbReference type="Proteomes" id="UP000186601"/>
    </source>
</evidence>
<dbReference type="Proteomes" id="UP000186601">
    <property type="component" value="Unassembled WGS sequence"/>
</dbReference>
<proteinExistence type="predicted"/>
<protein>
    <submittedName>
        <fullName evidence="1">Uncharacterized protein</fullName>
    </submittedName>
</protein>
<comment type="caution">
    <text evidence="1">The sequence shown here is derived from an EMBL/GenBank/DDBJ whole genome shotgun (WGS) entry which is preliminary data.</text>
</comment>
<dbReference type="EMBL" id="MLYV02000750">
    <property type="protein sequence ID" value="PSR78329.1"/>
    <property type="molecule type" value="Genomic_DNA"/>
</dbReference>
<organism evidence="1 2">
    <name type="scientific">Hermanssonia centrifuga</name>
    <dbReference type="NCBI Taxonomy" id="98765"/>
    <lineage>
        <taxon>Eukaryota</taxon>
        <taxon>Fungi</taxon>
        <taxon>Dikarya</taxon>
        <taxon>Basidiomycota</taxon>
        <taxon>Agaricomycotina</taxon>
        <taxon>Agaricomycetes</taxon>
        <taxon>Polyporales</taxon>
        <taxon>Meruliaceae</taxon>
        <taxon>Hermanssonia</taxon>
    </lineage>
</organism>
<sequence length="190" mass="21321">MNQVTYWQAAAQTYQVQPQVTPTIPIYFQNGQGLPFNVKTIVSMVEDMGPELVGFMEPVLLNAVGSQTIDVHILVSVPPSTLNMQTPIIPTPISLTPKCAGTTLHEKVISNISTHGGRISKGRLLRSLADALKYNRFKKSEARAQQDKYGSGVSEEIVNKVRILALRYQHINCRWGQHIECRWELVCQYQ</sequence>